<dbReference type="UniPathway" id="UPA00619">
    <property type="reaction ID" value="UER00676"/>
</dbReference>
<feature type="binding site" evidence="7">
    <location>
        <position position="60"/>
    </location>
    <ligand>
        <name>Zn(2+)</name>
        <dbReference type="ChEBI" id="CHEBI:29105"/>
        <label>2</label>
    </ligand>
</feature>
<evidence type="ECO:0000259" key="8">
    <source>
        <dbReference type="SMART" id="SM00849"/>
    </source>
</evidence>
<evidence type="ECO:0000256" key="7">
    <source>
        <dbReference type="HAMAP-Rule" id="MF_01374"/>
    </source>
</evidence>
<feature type="domain" description="Metallo-beta-lactamase" evidence="8">
    <location>
        <begin position="13"/>
        <end position="171"/>
    </location>
</feature>
<feature type="binding site" evidence="7">
    <location>
        <position position="171"/>
    </location>
    <ligand>
        <name>Zn(2+)</name>
        <dbReference type="ChEBI" id="CHEBI:29105"/>
        <label>2</label>
    </ligand>
</feature>
<name>A0A4R1YQR9_9RHOB</name>
<evidence type="ECO:0000256" key="5">
    <source>
        <dbReference type="ARBA" id="ARBA00022801"/>
    </source>
</evidence>
<evidence type="ECO:0000256" key="2">
    <source>
        <dbReference type="ARBA" id="ARBA00004963"/>
    </source>
</evidence>
<dbReference type="SUPFAM" id="SSF56281">
    <property type="entry name" value="Metallo-hydrolase/oxidoreductase"/>
    <property type="match status" value="1"/>
</dbReference>
<feature type="binding site" evidence="7">
    <location>
        <position position="133"/>
    </location>
    <ligand>
        <name>Zn(2+)</name>
        <dbReference type="ChEBI" id="CHEBI:29105"/>
        <label>2</label>
    </ligand>
</feature>
<dbReference type="InterPro" id="IPR050110">
    <property type="entry name" value="Glyoxalase_II_hydrolase"/>
</dbReference>
<evidence type="ECO:0000256" key="6">
    <source>
        <dbReference type="ARBA" id="ARBA00022833"/>
    </source>
</evidence>
<dbReference type="InterPro" id="IPR036866">
    <property type="entry name" value="RibonucZ/Hydroxyglut_hydro"/>
</dbReference>
<dbReference type="Proteomes" id="UP000295277">
    <property type="component" value="Unassembled WGS sequence"/>
</dbReference>
<dbReference type="NCBIfam" id="TIGR03413">
    <property type="entry name" value="GSH_gloB"/>
    <property type="match status" value="1"/>
</dbReference>
<dbReference type="HAMAP" id="MF_01374">
    <property type="entry name" value="Glyoxalase_2"/>
    <property type="match status" value="1"/>
</dbReference>
<dbReference type="CDD" id="cd07723">
    <property type="entry name" value="hydroxyacylglutathione_hydrolase_MBL-fold"/>
    <property type="match status" value="1"/>
</dbReference>
<evidence type="ECO:0000256" key="4">
    <source>
        <dbReference type="ARBA" id="ARBA00022723"/>
    </source>
</evidence>
<dbReference type="EMBL" id="SLVM01000019">
    <property type="protein sequence ID" value="TCM81003.1"/>
    <property type="molecule type" value="Genomic_DNA"/>
</dbReference>
<dbReference type="InterPro" id="IPR035680">
    <property type="entry name" value="Clx_II_MBL"/>
</dbReference>
<comment type="catalytic activity">
    <reaction evidence="1 7">
        <text>an S-(2-hydroxyacyl)glutathione + H2O = a 2-hydroxy carboxylate + glutathione + H(+)</text>
        <dbReference type="Rhea" id="RHEA:21864"/>
        <dbReference type="ChEBI" id="CHEBI:15377"/>
        <dbReference type="ChEBI" id="CHEBI:15378"/>
        <dbReference type="ChEBI" id="CHEBI:57925"/>
        <dbReference type="ChEBI" id="CHEBI:58896"/>
        <dbReference type="ChEBI" id="CHEBI:71261"/>
        <dbReference type="EC" id="3.1.2.6"/>
    </reaction>
</comment>
<dbReference type="Gene3D" id="3.60.15.10">
    <property type="entry name" value="Ribonuclease Z/Hydroxyacylglutathione hydrolase-like"/>
    <property type="match status" value="1"/>
</dbReference>
<feature type="binding site" evidence="7">
    <location>
        <position position="61"/>
    </location>
    <ligand>
        <name>Zn(2+)</name>
        <dbReference type="ChEBI" id="CHEBI:29105"/>
        <label>2</label>
    </ligand>
</feature>
<dbReference type="GO" id="GO:0019243">
    <property type="term" value="P:methylglyoxal catabolic process to D-lactate via S-lactoyl-glutathione"/>
    <property type="evidence" value="ECO:0007669"/>
    <property type="project" value="UniProtKB-UniRule"/>
</dbReference>
<protein>
    <recommendedName>
        <fullName evidence="7">Hydroxyacylglutathione hydrolase</fullName>
        <ecNumber evidence="7">3.1.2.6</ecNumber>
    </recommendedName>
    <alternativeName>
        <fullName evidence="7">Glyoxalase II</fullName>
        <shortName evidence="7">Glx II</shortName>
    </alternativeName>
</protein>
<dbReference type="PIRSF" id="PIRSF005457">
    <property type="entry name" value="Glx"/>
    <property type="match status" value="1"/>
</dbReference>
<dbReference type="Pfam" id="PF16123">
    <property type="entry name" value="HAGH_C"/>
    <property type="match status" value="1"/>
</dbReference>
<dbReference type="InterPro" id="IPR017782">
    <property type="entry name" value="Hydroxyacylglutathione_Hdrlase"/>
</dbReference>
<evidence type="ECO:0000313" key="9">
    <source>
        <dbReference type="EMBL" id="TCM81003.1"/>
    </source>
</evidence>
<dbReference type="PANTHER" id="PTHR43705:SF1">
    <property type="entry name" value="HYDROXYACYLGLUTATHIONE HYDROLASE GLOB"/>
    <property type="match status" value="1"/>
</dbReference>
<dbReference type="RefSeq" id="WP_132695942.1">
    <property type="nucleotide sequence ID" value="NZ_SLVM01000019.1"/>
</dbReference>
<comment type="function">
    <text evidence="7">Thiolesterase that catalyzes the hydrolysis of S-D-lactoyl-glutathione to form glutathione and D-lactic acid.</text>
</comment>
<gene>
    <name evidence="7" type="primary">gloB</name>
    <name evidence="9" type="ORF">EV216_11945</name>
</gene>
<comment type="cofactor">
    <cofactor evidence="7">
        <name>Zn(2+)</name>
        <dbReference type="ChEBI" id="CHEBI:29105"/>
    </cofactor>
    <text evidence="7">Binds 2 Zn(2+) ions per subunit.</text>
</comment>
<dbReference type="OrthoDB" id="9802248at2"/>
<keyword evidence="5 7" id="KW-0378">Hydrolase</keyword>
<dbReference type="GO" id="GO:0004416">
    <property type="term" value="F:hydroxyacylglutathione hydrolase activity"/>
    <property type="evidence" value="ECO:0007669"/>
    <property type="project" value="UniProtKB-UniRule"/>
</dbReference>
<dbReference type="EC" id="3.1.2.6" evidence="7"/>
<comment type="pathway">
    <text evidence="2 7">Secondary metabolite metabolism; methylglyoxal degradation; (R)-lactate from methylglyoxal: step 2/2.</text>
</comment>
<evidence type="ECO:0000313" key="10">
    <source>
        <dbReference type="Proteomes" id="UP000295277"/>
    </source>
</evidence>
<dbReference type="Pfam" id="PF00753">
    <property type="entry name" value="Lactamase_B"/>
    <property type="match status" value="1"/>
</dbReference>
<dbReference type="SMART" id="SM00849">
    <property type="entry name" value="Lactamase_B"/>
    <property type="match status" value="1"/>
</dbReference>
<feature type="binding site" evidence="7">
    <location>
        <position position="56"/>
    </location>
    <ligand>
        <name>Zn(2+)</name>
        <dbReference type="ChEBI" id="CHEBI:29105"/>
        <label>1</label>
    </ligand>
</feature>
<sequence length="255" mass="26825">MPLEIVTVPCLSDNYAYLAHDPATGATAVIDAPEAAPIEAALAERGWRLSDILITHHHHDHVGGVEALRAAHGARVTGAAADAHRLPPLDTAVAEGDRVAIGGETGEVLEVPGHTVGHIAFYFAGSGAVFTADSLMALGCGRLFEGTPAMMWASLCRLAALPPGTEVFSGHEYTAANGRFAQTIEPENAALKARMDEIAALRAAGRPTVPSRLAEERATNPFLRAGLAEVKRALGMENAPDVAVFAEIRGRKDRF</sequence>
<evidence type="ECO:0000256" key="3">
    <source>
        <dbReference type="ARBA" id="ARBA00006759"/>
    </source>
</evidence>
<dbReference type="AlphaFoldDB" id="A0A4R1YQR9"/>
<accession>A0A4R1YQR9</accession>
<comment type="similarity">
    <text evidence="3 7">Belongs to the metallo-beta-lactamase superfamily. Glyoxalase II family.</text>
</comment>
<keyword evidence="6 7" id="KW-0862">Zinc</keyword>
<feature type="binding site" evidence="7">
    <location>
        <position position="58"/>
    </location>
    <ligand>
        <name>Zn(2+)</name>
        <dbReference type="ChEBI" id="CHEBI:29105"/>
        <label>1</label>
    </ligand>
</feature>
<organism evidence="9 10">
    <name type="scientific">Rhodovulum steppense</name>
    <dbReference type="NCBI Taxonomy" id="540251"/>
    <lineage>
        <taxon>Bacteria</taxon>
        <taxon>Pseudomonadati</taxon>
        <taxon>Pseudomonadota</taxon>
        <taxon>Alphaproteobacteria</taxon>
        <taxon>Rhodobacterales</taxon>
        <taxon>Paracoccaceae</taxon>
        <taxon>Rhodovulum</taxon>
    </lineage>
</organism>
<dbReference type="InterPro" id="IPR032282">
    <property type="entry name" value="HAGH_C"/>
</dbReference>
<comment type="subunit">
    <text evidence="7">Monomer.</text>
</comment>
<dbReference type="PANTHER" id="PTHR43705">
    <property type="entry name" value="HYDROXYACYLGLUTATHIONE HYDROLASE"/>
    <property type="match status" value="1"/>
</dbReference>
<keyword evidence="4 7" id="KW-0479">Metal-binding</keyword>
<feature type="binding site" evidence="7">
    <location>
        <position position="114"/>
    </location>
    <ligand>
        <name>Zn(2+)</name>
        <dbReference type="ChEBI" id="CHEBI:29105"/>
        <label>1</label>
    </ligand>
</feature>
<evidence type="ECO:0000256" key="1">
    <source>
        <dbReference type="ARBA" id="ARBA00001623"/>
    </source>
</evidence>
<dbReference type="InterPro" id="IPR001279">
    <property type="entry name" value="Metallo-B-lactamas"/>
</dbReference>
<proteinExistence type="inferred from homology"/>
<feature type="binding site" evidence="7">
    <location>
        <position position="133"/>
    </location>
    <ligand>
        <name>Zn(2+)</name>
        <dbReference type="ChEBI" id="CHEBI:29105"/>
        <label>1</label>
    </ligand>
</feature>
<keyword evidence="10" id="KW-1185">Reference proteome</keyword>
<dbReference type="GO" id="GO:0046872">
    <property type="term" value="F:metal ion binding"/>
    <property type="evidence" value="ECO:0007669"/>
    <property type="project" value="UniProtKB-KW"/>
</dbReference>
<comment type="caution">
    <text evidence="9">The sequence shown here is derived from an EMBL/GenBank/DDBJ whole genome shotgun (WGS) entry which is preliminary data.</text>
</comment>
<reference evidence="9 10" key="1">
    <citation type="submission" date="2019-03" db="EMBL/GenBank/DDBJ databases">
        <title>Genomic Encyclopedia of Type Strains, Phase IV (KMG-IV): sequencing the most valuable type-strain genomes for metagenomic binning, comparative biology and taxonomic classification.</title>
        <authorList>
            <person name="Goeker M."/>
        </authorList>
    </citation>
    <scope>NUCLEOTIDE SEQUENCE [LARGE SCALE GENOMIC DNA]</scope>
    <source>
        <strain evidence="9 10">DSM 21153</strain>
    </source>
</reference>